<evidence type="ECO:0000313" key="3">
    <source>
        <dbReference type="Proteomes" id="UP000277326"/>
    </source>
</evidence>
<sequence>MVDRDWFDDLSDDFEESVRIDRNERDHRERAIQSYHMTADSRRFIQDFVDRMLDRADDMRTGSNYWLYGYYGSGKSHLLTVLDGLLDTDWLEGKQDTVWSDLAGDTRDETLDQLRDHWREIHEEYYVIPISVNLLKYQGQKQRSFSEIVLRHAHRDPDLTGVSDDISRGLSSQLDVAYFEKWFRTTEAWPERQDRAEAVLEGTTGSSRGYDWETDGLWKDIQQYGALADVVLPRLFEDVNGTIDGYADLKPSAIDAEETVSRLEKLRAEREKEHNQPVKLVLLLDEVSLFIGTDYGRLTELQSLAEKVDEIADDDIQLVVTAQANIEDTQPGFAAHGADFSILKDRFPHRYQLPSKHVGDIAKRRLFEKSESGERAVRDILEEASVKPAESLVYNDIKQNTKPPLDSIDEATLVEFYPFLPYHAPIFLEILFNLRQEASDPAKSIFSGTARAILALMHNLLQSWIEEDEPDHVISLVDLYEQIEPELREILTQDMRVIEGTRSGGDDDEVLVENEAVDELDASRGIADEVRDGELEPFDLKVAKAVLLLQHVHDIVPLDEGNIAVSVMSDLNGRSWISTQNRVEESLDRLQKFIRPNEDESGARYRFATQEERLIYDEAEDNERNPDWDAVLDTLDEHLWGRITQDLSLPDSVPYGDSGEEYPVTYGFGIDGTEFETTVDAEGGLDVSIEIRGVRPDATADNGDGETLYWSIDTDGLDDLRKHLVRWWALRDAISTHTTPPAVERDLSRRASTVRSKLVSAMGGGSYTVKDRTDIGGLSKAVQTAVDLGYPDDFHPMMLQVTDDRLQELAELSPDDPLPAWAHTIQVPSSDPSASQGKKTIQSNVMALTGRQLKDRDDGLNLNTVLDGIVSKKPFYDETRPALCAIIWGFCREGRLVPVDEDGNTLENEAVLDQDTLSTTRLKLLPREPIGNLLEDGGFKETTETVADGLINLQEANQRLRSSLTGLREDVQLVVATDVHSDAVSGLLDSFIEALSDRIDATSDRLTVVRSQGDGLGAAIEQTNEAQEWFDEVRDVWNRRLESLYRFDAQLTAADARFEWIDEDVQSSAASQREALESFQGDWWTTDGWKALVGTTTTGLDEGIQELWDIYVAAQGIPDLVGRVAEHPWVIPATELPAGVQRAFERTYITPYRELRQWYETIDEAMSSLSADDEDTLVSAADNFAGAEPLAEAIDHDVEELDSRLDRLTEIVDDRTPDDVDQIGMLPDDRQTIQKRLERLVEERDLDIETTDSGVIVR</sequence>
<name>A0A3M0CXZ0_9EURY</name>
<evidence type="ECO:0000313" key="1">
    <source>
        <dbReference type="EMBL" id="AZH24849.1"/>
    </source>
</evidence>
<evidence type="ECO:0000313" key="4">
    <source>
        <dbReference type="Proteomes" id="UP000282007"/>
    </source>
</evidence>
<dbReference type="AlphaFoldDB" id="A0A3M0CXZ0"/>
<organism evidence="2 3">
    <name type="scientific">Haloplanus aerogenes</name>
    <dbReference type="NCBI Taxonomy" id="660522"/>
    <lineage>
        <taxon>Archaea</taxon>
        <taxon>Methanobacteriati</taxon>
        <taxon>Methanobacteriota</taxon>
        <taxon>Stenosarchaea group</taxon>
        <taxon>Halobacteria</taxon>
        <taxon>Halobacteriales</taxon>
        <taxon>Haloferacaceae</taxon>
        <taxon>Haloplanus</taxon>
    </lineage>
</organism>
<protein>
    <recommendedName>
        <fullName evidence="5">BREX system P-loop protein BrxC</fullName>
    </recommendedName>
</protein>
<dbReference type="KEGG" id="haer:DU502_05450"/>
<dbReference type="OrthoDB" id="174254at2157"/>
<dbReference type="InterPro" id="IPR027417">
    <property type="entry name" value="P-loop_NTPase"/>
</dbReference>
<dbReference type="Proteomes" id="UP000277326">
    <property type="component" value="Unassembled WGS sequence"/>
</dbReference>
<dbReference type="RefSeq" id="WP_121920987.1">
    <property type="nucleotide sequence ID" value="NZ_CP034145.1"/>
</dbReference>
<accession>A0A3M0CXZ0</accession>
<reference evidence="1 4" key="2">
    <citation type="submission" date="2018-07" db="EMBL/GenBank/DDBJ databases">
        <title>Genome sequences of Haloplanus aerogenes JCM 16430T.</title>
        <authorList>
            <person name="Kim Y.B."/>
            <person name="Roh S.W."/>
        </authorList>
    </citation>
    <scope>NUCLEOTIDE SEQUENCE [LARGE SCALE GENOMIC DNA]</scope>
    <source>
        <strain evidence="1 4">JCM 16430</strain>
    </source>
</reference>
<dbReference type="EMBL" id="REFS01000004">
    <property type="protein sequence ID" value="RMB13948.1"/>
    <property type="molecule type" value="Genomic_DNA"/>
</dbReference>
<reference evidence="2 3" key="1">
    <citation type="journal article" date="2015" name="Stand. Genomic Sci.">
        <title>Genomic Encyclopedia of Bacterial and Archaeal Type Strains, Phase III: the genomes of soil and plant-associated and newly described type strains.</title>
        <authorList>
            <person name="Whitman W.B."/>
            <person name="Woyke T."/>
            <person name="Klenk H.P."/>
            <person name="Zhou Y."/>
            <person name="Lilburn T.G."/>
            <person name="Beck B.J."/>
            <person name="De Vos P."/>
            <person name="Vandamme P."/>
            <person name="Eisen J.A."/>
            <person name="Garrity G."/>
            <person name="Hugenholtz P."/>
            <person name="Kyrpides N.C."/>
        </authorList>
    </citation>
    <scope>NUCLEOTIDE SEQUENCE [LARGE SCALE GENOMIC DNA]</scope>
    <source>
        <strain evidence="2 3">CGMCC 1.10124</strain>
    </source>
</reference>
<dbReference type="GeneID" id="38470710"/>
<keyword evidence="4" id="KW-1185">Reference proteome</keyword>
<dbReference type="EMBL" id="CP034145">
    <property type="protein sequence ID" value="AZH24849.1"/>
    <property type="molecule type" value="Genomic_DNA"/>
</dbReference>
<dbReference type="Proteomes" id="UP000282007">
    <property type="component" value="Chromosome"/>
</dbReference>
<evidence type="ECO:0008006" key="5">
    <source>
        <dbReference type="Google" id="ProtNLM"/>
    </source>
</evidence>
<reference evidence="2" key="3">
    <citation type="submission" date="2018-10" db="EMBL/GenBank/DDBJ databases">
        <authorList>
            <person name="Whitman W."/>
            <person name="Huntemann M."/>
            <person name="Clum A."/>
            <person name="Pillay M."/>
            <person name="Palaniappan K."/>
            <person name="Varghese N."/>
            <person name="Mikhailova N."/>
            <person name="Stamatis D."/>
            <person name="Reddy T."/>
            <person name="Daum C."/>
            <person name="Shapiro N."/>
            <person name="Ivanova N."/>
            <person name="Kyrpides N."/>
            <person name="Woyke T."/>
        </authorList>
    </citation>
    <scope>NUCLEOTIDE SEQUENCE</scope>
    <source>
        <strain evidence="2">CGMCC 1.10124</strain>
    </source>
</reference>
<proteinExistence type="predicted"/>
<gene>
    <name evidence="2" type="ORF">ATH50_2392</name>
    <name evidence="1" type="ORF">DU502_05450</name>
</gene>
<evidence type="ECO:0000313" key="2">
    <source>
        <dbReference type="EMBL" id="RMB13948.1"/>
    </source>
</evidence>
<dbReference type="SUPFAM" id="SSF52540">
    <property type="entry name" value="P-loop containing nucleoside triphosphate hydrolases"/>
    <property type="match status" value="1"/>
</dbReference>